<dbReference type="Pfam" id="PF13411">
    <property type="entry name" value="MerR_1"/>
    <property type="match status" value="1"/>
</dbReference>
<dbReference type="PANTHER" id="PTHR30204">
    <property type="entry name" value="REDOX-CYCLING DRUG-SENSING TRANSCRIPTIONAL ACTIVATOR SOXR"/>
    <property type="match status" value="1"/>
</dbReference>
<evidence type="ECO:0000313" key="7">
    <source>
        <dbReference type="Proteomes" id="UP001597493"/>
    </source>
</evidence>
<evidence type="ECO:0000256" key="2">
    <source>
        <dbReference type="ARBA" id="ARBA00023015"/>
    </source>
</evidence>
<evidence type="ECO:0000259" key="5">
    <source>
        <dbReference type="PROSITE" id="PS50937"/>
    </source>
</evidence>
<evidence type="ECO:0000256" key="1">
    <source>
        <dbReference type="ARBA" id="ARBA00022491"/>
    </source>
</evidence>
<protein>
    <submittedName>
        <fullName evidence="6">MerR family transcriptional regulator</fullName>
    </submittedName>
</protein>
<dbReference type="InterPro" id="IPR009061">
    <property type="entry name" value="DNA-bd_dom_put_sf"/>
</dbReference>
<dbReference type="Gene3D" id="1.10.1660.10">
    <property type="match status" value="1"/>
</dbReference>
<keyword evidence="3" id="KW-0238">DNA-binding</keyword>
<accession>A0ABW5QWE0</accession>
<dbReference type="EMBL" id="JBHUMY010000011">
    <property type="protein sequence ID" value="MFD2660823.1"/>
    <property type="molecule type" value="Genomic_DNA"/>
</dbReference>
<dbReference type="SUPFAM" id="SSF46955">
    <property type="entry name" value="Putative DNA-binding domain"/>
    <property type="match status" value="1"/>
</dbReference>
<gene>
    <name evidence="6" type="ORF">ACFSW5_11255</name>
</gene>
<dbReference type="InterPro" id="IPR047057">
    <property type="entry name" value="MerR_fam"/>
</dbReference>
<reference evidence="7" key="1">
    <citation type="journal article" date="2019" name="Int. J. Syst. Evol. Microbiol.">
        <title>The Global Catalogue of Microorganisms (GCM) 10K type strain sequencing project: providing services to taxonomists for standard genome sequencing and annotation.</title>
        <authorList>
            <consortium name="The Broad Institute Genomics Platform"/>
            <consortium name="The Broad Institute Genome Sequencing Center for Infectious Disease"/>
            <person name="Wu L."/>
            <person name="Ma J."/>
        </authorList>
    </citation>
    <scope>NUCLEOTIDE SEQUENCE [LARGE SCALE GENOMIC DNA]</scope>
    <source>
        <strain evidence="7">TISTR 1827</strain>
    </source>
</reference>
<dbReference type="PROSITE" id="PS50937">
    <property type="entry name" value="HTH_MERR_2"/>
    <property type="match status" value="1"/>
</dbReference>
<keyword evidence="2" id="KW-0805">Transcription regulation</keyword>
<dbReference type="Proteomes" id="UP001597493">
    <property type="component" value="Unassembled WGS sequence"/>
</dbReference>
<organism evidence="6 7">
    <name type="scientific">Paenibacillus thailandensis</name>
    <dbReference type="NCBI Taxonomy" id="393250"/>
    <lineage>
        <taxon>Bacteria</taxon>
        <taxon>Bacillati</taxon>
        <taxon>Bacillota</taxon>
        <taxon>Bacilli</taxon>
        <taxon>Bacillales</taxon>
        <taxon>Paenibacillaceae</taxon>
        <taxon>Paenibacillus</taxon>
    </lineage>
</organism>
<proteinExistence type="predicted"/>
<dbReference type="RefSeq" id="WP_379272781.1">
    <property type="nucleotide sequence ID" value="NZ_JBHUGT010000045.1"/>
</dbReference>
<feature type="domain" description="HTH merR-type" evidence="5">
    <location>
        <begin position="5"/>
        <end position="54"/>
    </location>
</feature>
<keyword evidence="1" id="KW-0678">Repressor</keyword>
<dbReference type="PANTHER" id="PTHR30204:SF65">
    <property type="entry name" value="HTH-TYPE TRANSCRIPTIONAL REGULATOR TNRA"/>
    <property type="match status" value="1"/>
</dbReference>
<sequence length="85" mass="10025">MKEKVISIGTVRDLTGLTERQIRYYEEKKLVFPTRTAGGARKFSFDDVELLKLIHSKLKDGFHTFELRQQPEKWLHPYEEGSLSR</sequence>
<evidence type="ECO:0000256" key="3">
    <source>
        <dbReference type="ARBA" id="ARBA00023125"/>
    </source>
</evidence>
<evidence type="ECO:0000313" key="6">
    <source>
        <dbReference type="EMBL" id="MFD2660823.1"/>
    </source>
</evidence>
<comment type="caution">
    <text evidence="6">The sequence shown here is derived from an EMBL/GenBank/DDBJ whole genome shotgun (WGS) entry which is preliminary data.</text>
</comment>
<keyword evidence="4" id="KW-0804">Transcription</keyword>
<dbReference type="InterPro" id="IPR000551">
    <property type="entry name" value="MerR-type_HTH_dom"/>
</dbReference>
<dbReference type="SMART" id="SM00422">
    <property type="entry name" value="HTH_MERR"/>
    <property type="match status" value="1"/>
</dbReference>
<keyword evidence="7" id="KW-1185">Reference proteome</keyword>
<name>A0ABW5QWE0_9BACL</name>
<evidence type="ECO:0000256" key="4">
    <source>
        <dbReference type="ARBA" id="ARBA00023163"/>
    </source>
</evidence>